<evidence type="ECO:0000313" key="1">
    <source>
        <dbReference type="EMBL" id="KAF2311493.1"/>
    </source>
</evidence>
<sequence length="212" mass="23971">MRTHSYSPPSSSSYKDTDSVLKLLPVAILALALSLPNQDREVLAYLIARWDSSPNRELIHQAIEAFEEHLLQNESPRKHTKGRKRGKKVIMASVESIISVNKPETEVEISVGEDECEVVIVQENTEGGDMEENGVICEGEKMGENEMTRNLEMEVVSVQALEANHKGFGWCCNVLRNTIVFLQRSIIKRQFKWKLKYEGLLENSMLIAVTGR</sequence>
<reference evidence="1 2" key="1">
    <citation type="journal article" date="2020" name="Mol. Plant">
        <title>The Chromosome-Based Rubber Tree Genome Provides New Insights into Spurge Genome Evolution and Rubber Biosynthesis.</title>
        <authorList>
            <person name="Liu J."/>
            <person name="Shi C."/>
            <person name="Shi C.C."/>
            <person name="Li W."/>
            <person name="Zhang Q.J."/>
            <person name="Zhang Y."/>
            <person name="Li K."/>
            <person name="Lu H.F."/>
            <person name="Shi C."/>
            <person name="Zhu S.T."/>
            <person name="Xiao Z.Y."/>
            <person name="Nan H."/>
            <person name="Yue Y."/>
            <person name="Zhu X.G."/>
            <person name="Wu Y."/>
            <person name="Hong X.N."/>
            <person name="Fan G.Y."/>
            <person name="Tong Y."/>
            <person name="Zhang D."/>
            <person name="Mao C.L."/>
            <person name="Liu Y.L."/>
            <person name="Hao S.J."/>
            <person name="Liu W.Q."/>
            <person name="Lv M.Q."/>
            <person name="Zhang H.B."/>
            <person name="Liu Y."/>
            <person name="Hu-Tang G.R."/>
            <person name="Wang J.P."/>
            <person name="Wang J.H."/>
            <person name="Sun Y.H."/>
            <person name="Ni S.B."/>
            <person name="Chen W.B."/>
            <person name="Zhang X.C."/>
            <person name="Jiao Y.N."/>
            <person name="Eichler E.E."/>
            <person name="Li G.H."/>
            <person name="Liu X."/>
            <person name="Gao L.Z."/>
        </authorList>
    </citation>
    <scope>NUCLEOTIDE SEQUENCE [LARGE SCALE GENOMIC DNA]</scope>
    <source>
        <strain evidence="2">cv. GT1</strain>
        <tissue evidence="1">Leaf</tissue>
    </source>
</reference>
<dbReference type="EMBL" id="JAAGAX010000006">
    <property type="protein sequence ID" value="KAF2311493.1"/>
    <property type="molecule type" value="Genomic_DNA"/>
</dbReference>
<organism evidence="1 2">
    <name type="scientific">Hevea brasiliensis</name>
    <name type="common">Para rubber tree</name>
    <name type="synonym">Siphonia brasiliensis</name>
    <dbReference type="NCBI Taxonomy" id="3981"/>
    <lineage>
        <taxon>Eukaryota</taxon>
        <taxon>Viridiplantae</taxon>
        <taxon>Streptophyta</taxon>
        <taxon>Embryophyta</taxon>
        <taxon>Tracheophyta</taxon>
        <taxon>Spermatophyta</taxon>
        <taxon>Magnoliopsida</taxon>
        <taxon>eudicotyledons</taxon>
        <taxon>Gunneridae</taxon>
        <taxon>Pentapetalae</taxon>
        <taxon>rosids</taxon>
        <taxon>fabids</taxon>
        <taxon>Malpighiales</taxon>
        <taxon>Euphorbiaceae</taxon>
        <taxon>Crotonoideae</taxon>
        <taxon>Micrandreae</taxon>
        <taxon>Hevea</taxon>
    </lineage>
</organism>
<dbReference type="PANTHER" id="PTHR31903:SF13">
    <property type="match status" value="1"/>
</dbReference>
<evidence type="ECO:0000313" key="2">
    <source>
        <dbReference type="Proteomes" id="UP000467840"/>
    </source>
</evidence>
<proteinExistence type="predicted"/>
<dbReference type="AlphaFoldDB" id="A0A6A6MGI8"/>
<name>A0A6A6MGI8_HEVBR</name>
<comment type="caution">
    <text evidence="1">The sequence shown here is derived from an EMBL/GenBank/DDBJ whole genome shotgun (WGS) entry which is preliminary data.</text>
</comment>
<accession>A0A6A6MGI8</accession>
<dbReference type="PANTHER" id="PTHR31903">
    <property type="entry name" value="F12F1.11-RELATED"/>
    <property type="match status" value="1"/>
</dbReference>
<protein>
    <submittedName>
        <fullName evidence="1">Uncharacterized protein</fullName>
    </submittedName>
</protein>
<dbReference type="Proteomes" id="UP000467840">
    <property type="component" value="Chromosome 14"/>
</dbReference>
<gene>
    <name evidence="1" type="ORF">GH714_024307</name>
</gene>
<keyword evidence="2" id="KW-1185">Reference proteome</keyword>